<dbReference type="GO" id="GO:0008270">
    <property type="term" value="F:zinc ion binding"/>
    <property type="evidence" value="ECO:0007669"/>
    <property type="project" value="UniProtKB-KW"/>
</dbReference>
<feature type="domain" description="C2H2-type" evidence="7">
    <location>
        <begin position="246"/>
        <end position="273"/>
    </location>
</feature>
<dbReference type="PROSITE" id="PS00028">
    <property type="entry name" value="ZINC_FINGER_C2H2_1"/>
    <property type="match status" value="2"/>
</dbReference>
<evidence type="ECO:0000256" key="2">
    <source>
        <dbReference type="ARBA" id="ARBA00022737"/>
    </source>
</evidence>
<keyword evidence="5" id="KW-0539">Nucleus</keyword>
<name>A0A7R9JZ76_TIMGE</name>
<dbReference type="EMBL" id="OE841425">
    <property type="protein sequence ID" value="CAD7595680.1"/>
    <property type="molecule type" value="Genomic_DNA"/>
</dbReference>
<dbReference type="InterPro" id="IPR036236">
    <property type="entry name" value="Znf_C2H2_sf"/>
</dbReference>
<evidence type="ECO:0000256" key="1">
    <source>
        <dbReference type="ARBA" id="ARBA00022723"/>
    </source>
</evidence>
<feature type="domain" description="C2H2-type" evidence="7">
    <location>
        <begin position="274"/>
        <end position="301"/>
    </location>
</feature>
<dbReference type="GO" id="GO:0000981">
    <property type="term" value="F:DNA-binding transcription factor activity, RNA polymerase II-specific"/>
    <property type="evidence" value="ECO:0007669"/>
    <property type="project" value="TreeGrafter"/>
</dbReference>
<keyword evidence="1" id="KW-0479">Metal-binding</keyword>
<evidence type="ECO:0000256" key="5">
    <source>
        <dbReference type="ARBA" id="ARBA00023242"/>
    </source>
</evidence>
<sequence>MQADVVKRDYLGFVSKQEVIDYLKQFTSSGHQLDKFFMNIFSRCMTQDLGEDEYCDAKISADSGSGKNAPTRASNLKRDLQRIHPEVFKAVNEKDYTISKQLMSNNSRQAKDQKPQTSFTNPFHQIMLDNEQLTKGIYAIFEVAFRMNGLQKCQEEEEADVMSSASSTEDELEFEKYLDFKENAKRSRMKKDSSKLIESKCVFAISKRKSLIVVEKVELLNNVDSGMRKKDIEVHCRHQHRETKHYNCDQCPRHFFNKTGLAAHQRSHTDKKPFCCAKCKKTFFFKSALERHLRVYTGEKPYPCDYCGRSFIDKKAKLQHHQIHKKENYKTHEYPVTCEWAWRTGFDHGRGCGGPQGDKPNLEKASNTVSKITLPSLDLVLATRPAHLSVLAPLVVALDPDVFLALQAVASAHDKMTSPDLAGANYRPLYVASQSSGEDLKIKTPNPLGRAVHPIIDLHAEFPRDGETSTCPTTSPAKWKVTTPL</sequence>
<dbReference type="FunFam" id="3.30.160.60:FF:002343">
    <property type="entry name" value="Zinc finger protein 33A"/>
    <property type="match status" value="1"/>
</dbReference>
<evidence type="ECO:0000256" key="4">
    <source>
        <dbReference type="ARBA" id="ARBA00022833"/>
    </source>
</evidence>
<evidence type="ECO:0000313" key="8">
    <source>
        <dbReference type="EMBL" id="CAD7595680.1"/>
    </source>
</evidence>
<accession>A0A7R9JZ76</accession>
<dbReference type="Pfam" id="PF00096">
    <property type="entry name" value="zf-C2H2"/>
    <property type="match status" value="1"/>
</dbReference>
<evidence type="ECO:0000259" key="7">
    <source>
        <dbReference type="PROSITE" id="PS50157"/>
    </source>
</evidence>
<dbReference type="FunFam" id="3.30.160.60:FF:000100">
    <property type="entry name" value="Zinc finger 45-like"/>
    <property type="match status" value="1"/>
</dbReference>
<evidence type="ECO:0000256" key="3">
    <source>
        <dbReference type="ARBA" id="ARBA00022771"/>
    </source>
</evidence>
<dbReference type="PANTHER" id="PTHR23235">
    <property type="entry name" value="KRUEPPEL-LIKE TRANSCRIPTION FACTOR"/>
    <property type="match status" value="1"/>
</dbReference>
<dbReference type="PROSITE" id="PS50157">
    <property type="entry name" value="ZINC_FINGER_C2H2_2"/>
    <property type="match status" value="3"/>
</dbReference>
<dbReference type="GO" id="GO:0000978">
    <property type="term" value="F:RNA polymerase II cis-regulatory region sequence-specific DNA binding"/>
    <property type="evidence" value="ECO:0007669"/>
    <property type="project" value="TreeGrafter"/>
</dbReference>
<feature type="domain" description="C2H2-type" evidence="7">
    <location>
        <begin position="302"/>
        <end position="329"/>
    </location>
</feature>
<organism evidence="8">
    <name type="scientific">Timema genevievae</name>
    <name type="common">Walking stick</name>
    <dbReference type="NCBI Taxonomy" id="629358"/>
    <lineage>
        <taxon>Eukaryota</taxon>
        <taxon>Metazoa</taxon>
        <taxon>Ecdysozoa</taxon>
        <taxon>Arthropoda</taxon>
        <taxon>Hexapoda</taxon>
        <taxon>Insecta</taxon>
        <taxon>Pterygota</taxon>
        <taxon>Neoptera</taxon>
        <taxon>Polyneoptera</taxon>
        <taxon>Phasmatodea</taxon>
        <taxon>Timematodea</taxon>
        <taxon>Timematoidea</taxon>
        <taxon>Timematidae</taxon>
        <taxon>Timema</taxon>
    </lineage>
</organism>
<evidence type="ECO:0000256" key="6">
    <source>
        <dbReference type="PROSITE-ProRule" id="PRU00042"/>
    </source>
</evidence>
<dbReference type="PANTHER" id="PTHR23235:SF142">
    <property type="entry name" value="ZINC FINGER PROTEIN 384"/>
    <property type="match status" value="1"/>
</dbReference>
<dbReference type="AlphaFoldDB" id="A0A7R9JZ76"/>
<gene>
    <name evidence="8" type="ORF">TGEB3V08_LOCUS6129</name>
</gene>
<dbReference type="SMART" id="SM00355">
    <property type="entry name" value="ZnF_C2H2"/>
    <property type="match status" value="3"/>
</dbReference>
<dbReference type="InterPro" id="IPR013087">
    <property type="entry name" value="Znf_C2H2_type"/>
</dbReference>
<keyword evidence="4" id="KW-0862">Zinc</keyword>
<keyword evidence="2" id="KW-0677">Repeat</keyword>
<dbReference type="Gene3D" id="3.30.160.60">
    <property type="entry name" value="Classic Zinc Finger"/>
    <property type="match status" value="3"/>
</dbReference>
<protein>
    <recommendedName>
        <fullName evidence="7">C2H2-type domain-containing protein</fullName>
    </recommendedName>
</protein>
<dbReference type="SUPFAM" id="SSF57667">
    <property type="entry name" value="beta-beta-alpha zinc fingers"/>
    <property type="match status" value="2"/>
</dbReference>
<reference evidence="8" key="1">
    <citation type="submission" date="2020-11" db="EMBL/GenBank/DDBJ databases">
        <authorList>
            <person name="Tran Van P."/>
        </authorList>
    </citation>
    <scope>NUCLEOTIDE SEQUENCE</scope>
</reference>
<proteinExistence type="predicted"/>
<keyword evidence="3 6" id="KW-0863">Zinc-finger</keyword>